<gene>
    <name evidence="4" type="ORF">C8R21_12834</name>
    <name evidence="5" type="ORF">SAMN05216404_11349</name>
</gene>
<keyword evidence="2" id="KW-0804">Transcription</keyword>
<organism evidence="5 6">
    <name type="scientific">Nitrosospira multiformis</name>
    <dbReference type="NCBI Taxonomy" id="1231"/>
    <lineage>
        <taxon>Bacteria</taxon>
        <taxon>Pseudomonadati</taxon>
        <taxon>Pseudomonadota</taxon>
        <taxon>Betaproteobacteria</taxon>
        <taxon>Nitrosomonadales</taxon>
        <taxon>Nitrosomonadaceae</taxon>
        <taxon>Nitrosospira</taxon>
    </lineage>
</organism>
<dbReference type="InterPro" id="IPR053721">
    <property type="entry name" value="Fimbrial_Adhesin_Reg"/>
</dbReference>
<evidence type="ECO:0000313" key="6">
    <source>
        <dbReference type="Proteomes" id="UP000183898"/>
    </source>
</evidence>
<evidence type="ECO:0000313" key="5">
    <source>
        <dbReference type="EMBL" id="SEO18868.1"/>
    </source>
</evidence>
<evidence type="ECO:0000256" key="2">
    <source>
        <dbReference type="ARBA" id="ARBA00023163"/>
    </source>
</evidence>
<evidence type="ECO:0000313" key="4">
    <source>
        <dbReference type="EMBL" id="PTQ79423.1"/>
    </source>
</evidence>
<dbReference type="EMBL" id="FOCT01000013">
    <property type="protein sequence ID" value="SEO18868.1"/>
    <property type="molecule type" value="Genomic_DNA"/>
</dbReference>
<evidence type="ECO:0000259" key="3">
    <source>
        <dbReference type="Pfam" id="PF16509"/>
    </source>
</evidence>
<reference evidence="5 6" key="1">
    <citation type="submission" date="2016-10" db="EMBL/GenBank/DDBJ databases">
        <authorList>
            <person name="de Groot N.N."/>
        </authorList>
    </citation>
    <scope>NUCLEOTIDE SEQUENCE [LARGE SCALE GENOMIC DNA]</scope>
    <source>
        <strain evidence="5 6">Nl18</strain>
    </source>
</reference>
<dbReference type="AlphaFoldDB" id="A0A1H8MNP1"/>
<accession>A0A1H8MNP1</accession>
<dbReference type="Proteomes" id="UP000183898">
    <property type="component" value="Unassembled WGS sequence"/>
</dbReference>
<evidence type="ECO:0000256" key="1">
    <source>
        <dbReference type="ARBA" id="ARBA00023015"/>
    </source>
</evidence>
<name>A0A1H8MNP1_9PROT</name>
<dbReference type="EMBL" id="QAOK01000028">
    <property type="protein sequence ID" value="PTQ79423.1"/>
    <property type="molecule type" value="Genomic_DNA"/>
</dbReference>
<dbReference type="Gene3D" id="1.10.10.2690">
    <property type="match status" value="1"/>
</dbReference>
<dbReference type="RefSeq" id="WP_074748480.1">
    <property type="nucleotide sequence ID" value="NZ_FNQL01000017.1"/>
</dbReference>
<dbReference type="Proteomes" id="UP000244152">
    <property type="component" value="Unassembled WGS sequence"/>
</dbReference>
<dbReference type="Pfam" id="PF16509">
    <property type="entry name" value="KORA"/>
    <property type="match status" value="1"/>
</dbReference>
<feature type="domain" description="TrfB transcriptional repressor protein" evidence="3">
    <location>
        <begin position="12"/>
        <end position="89"/>
    </location>
</feature>
<reference evidence="4 7" key="2">
    <citation type="submission" date="2018-04" db="EMBL/GenBank/DDBJ databases">
        <title>Active sludge and wastewater microbial communities from Klosterneuburg, Austria.</title>
        <authorList>
            <person name="Wagner M."/>
        </authorList>
    </citation>
    <scope>NUCLEOTIDE SEQUENCE [LARGE SCALE GENOMIC DNA]</scope>
    <source>
        <strain evidence="4 7">Nl12</strain>
    </source>
</reference>
<proteinExistence type="predicted"/>
<sequence length="108" mass="12817">MQQMLDSYRIPAADFERVARNTRLKEKSVVIAREILVEGKDMSEVAARYQLTRQRVMAIRDKFHSAYLRNSMFPPDWVRASVCAPQEMLNRFLTEVERERIKYFSQNS</sequence>
<keyword evidence="1" id="KW-0805">Transcription regulation</keyword>
<evidence type="ECO:0000313" key="7">
    <source>
        <dbReference type="Proteomes" id="UP000244152"/>
    </source>
</evidence>
<dbReference type="InterPro" id="IPR032428">
    <property type="entry name" value="TrfB"/>
</dbReference>
<protein>
    <submittedName>
        <fullName evidence="5">TrfB transcriptional repressor</fullName>
    </submittedName>
</protein>